<dbReference type="Pfam" id="PF08448">
    <property type="entry name" value="PAS_4"/>
    <property type="match status" value="1"/>
</dbReference>
<dbReference type="Pfam" id="PF08447">
    <property type="entry name" value="PAS_3"/>
    <property type="match status" value="3"/>
</dbReference>
<feature type="coiled-coil region" evidence="6">
    <location>
        <begin position="663"/>
        <end position="697"/>
    </location>
</feature>
<dbReference type="SUPFAM" id="SSF55785">
    <property type="entry name" value="PYP-like sensor domain (PAS domain)"/>
    <property type="match status" value="4"/>
</dbReference>
<dbReference type="InterPro" id="IPR003661">
    <property type="entry name" value="HisK_dim/P_dom"/>
</dbReference>
<keyword evidence="4 10" id="KW-0808">Transferase</keyword>
<dbReference type="Gene3D" id="3.30.450.20">
    <property type="entry name" value="PAS domain"/>
    <property type="match status" value="4"/>
</dbReference>
<evidence type="ECO:0000259" key="9">
    <source>
        <dbReference type="PROSITE" id="PS50113"/>
    </source>
</evidence>
<dbReference type="InterPro" id="IPR001610">
    <property type="entry name" value="PAC"/>
</dbReference>
<evidence type="ECO:0000313" key="10">
    <source>
        <dbReference type="EMBL" id="ABG59167.1"/>
    </source>
</evidence>
<feature type="domain" description="PAC" evidence="9">
    <location>
        <begin position="497"/>
        <end position="549"/>
    </location>
</feature>
<gene>
    <name evidence="10" type="primary">arcB</name>
    <name evidence="10" type="ordered locus">CHU_1901</name>
</gene>
<dbReference type="SMART" id="SM00388">
    <property type="entry name" value="HisKA"/>
    <property type="match status" value="1"/>
</dbReference>
<dbReference type="InterPro" id="IPR035965">
    <property type="entry name" value="PAS-like_dom_sf"/>
</dbReference>
<evidence type="ECO:0000256" key="5">
    <source>
        <dbReference type="ARBA" id="ARBA00022777"/>
    </source>
</evidence>
<dbReference type="InterPro" id="IPR005467">
    <property type="entry name" value="His_kinase_dom"/>
</dbReference>
<dbReference type="CDD" id="cd00082">
    <property type="entry name" value="HisKA"/>
    <property type="match status" value="1"/>
</dbReference>
<evidence type="ECO:0000256" key="2">
    <source>
        <dbReference type="ARBA" id="ARBA00012438"/>
    </source>
</evidence>
<dbReference type="PANTHER" id="PTHR43304">
    <property type="entry name" value="PHYTOCHROME-LIKE PROTEIN CPH1"/>
    <property type="match status" value="1"/>
</dbReference>
<dbReference type="PROSITE" id="PS50113">
    <property type="entry name" value="PAC"/>
    <property type="match status" value="3"/>
</dbReference>
<dbReference type="Gene3D" id="1.20.120.30">
    <property type="entry name" value="Aspartate receptor, ligand-binding domain"/>
    <property type="match status" value="1"/>
</dbReference>
<organism evidence="10 11">
    <name type="scientific">Cytophaga hutchinsonii (strain ATCC 33406 / DSM 1761 / CIP 103989 / NBRC 15051 / NCIMB 9469 / D465)</name>
    <dbReference type="NCBI Taxonomy" id="269798"/>
    <lineage>
        <taxon>Bacteria</taxon>
        <taxon>Pseudomonadati</taxon>
        <taxon>Bacteroidota</taxon>
        <taxon>Cytophagia</taxon>
        <taxon>Cytophagales</taxon>
        <taxon>Cytophagaceae</taxon>
        <taxon>Cytophaga</taxon>
    </lineage>
</organism>
<keyword evidence="6" id="KW-0175">Coiled coil</keyword>
<dbReference type="EC" id="2.7.13.3" evidence="2"/>
<protein>
    <recommendedName>
        <fullName evidence="2">histidine kinase</fullName>
        <ecNumber evidence="2">2.7.13.3</ecNumber>
    </recommendedName>
</protein>
<dbReference type="Proteomes" id="UP000001822">
    <property type="component" value="Chromosome"/>
</dbReference>
<dbReference type="PRINTS" id="PR00344">
    <property type="entry name" value="BCTRLSENSOR"/>
</dbReference>
<evidence type="ECO:0000259" key="7">
    <source>
        <dbReference type="PROSITE" id="PS50109"/>
    </source>
</evidence>
<dbReference type="NCBIfam" id="TIGR00229">
    <property type="entry name" value="sensory_box"/>
    <property type="match status" value="3"/>
</dbReference>
<dbReference type="FunFam" id="3.30.450.20:FF:000099">
    <property type="entry name" value="Sensory box sensor histidine kinase"/>
    <property type="match status" value="1"/>
</dbReference>
<keyword evidence="11" id="KW-1185">Reference proteome</keyword>
<dbReference type="SUPFAM" id="SSF55874">
    <property type="entry name" value="ATPase domain of HSP90 chaperone/DNA topoisomerase II/histidine kinase"/>
    <property type="match status" value="1"/>
</dbReference>
<dbReference type="Pfam" id="PF02518">
    <property type="entry name" value="HATPase_c"/>
    <property type="match status" value="1"/>
</dbReference>
<dbReference type="OrthoDB" id="9766459at2"/>
<dbReference type="InterPro" id="IPR036097">
    <property type="entry name" value="HisK_dim/P_sf"/>
</dbReference>
<keyword evidence="5 10" id="KW-0418">Kinase</keyword>
<dbReference type="SMART" id="SM00091">
    <property type="entry name" value="PAS"/>
    <property type="match status" value="4"/>
</dbReference>
<dbReference type="InterPro" id="IPR000014">
    <property type="entry name" value="PAS"/>
</dbReference>
<dbReference type="SMART" id="SM00086">
    <property type="entry name" value="PAC"/>
    <property type="match status" value="4"/>
</dbReference>
<feature type="domain" description="PAC" evidence="9">
    <location>
        <begin position="623"/>
        <end position="675"/>
    </location>
</feature>
<dbReference type="InterPro" id="IPR013655">
    <property type="entry name" value="PAS_fold_3"/>
</dbReference>
<dbReference type="SMART" id="SM00387">
    <property type="entry name" value="HATPase_c"/>
    <property type="match status" value="1"/>
</dbReference>
<dbReference type="EMBL" id="CP000383">
    <property type="protein sequence ID" value="ABG59167.1"/>
    <property type="molecule type" value="Genomic_DNA"/>
</dbReference>
<evidence type="ECO:0000256" key="4">
    <source>
        <dbReference type="ARBA" id="ARBA00022679"/>
    </source>
</evidence>
<sequence length="931" mass="106490">MYNLQLDFEQARTRHLLFKTKLRSVLYGSEIDTKSVISYADCAVSKWIYEHALKAYGHIPEMHQLKLVHINLHESAQELVRLYKDGKIDKARRGLSNLELIADHFAALLTVVELKLQLSNYPAAAIRDNEAVLNNTHKELLELHTSLHELDARIRKQTDELVSTQRGVENKLRNHFSHAPVAICILRGAEFVLELANDMYLQHIDKTADIVGKRLFEELPELEKQGVREMLNSVLDTGNPFVGTDVEIRMKRNGINETLYFNFVYKPLDDHETIPGIMIVCSEVTDQVIAKKAMIENQQRLNIAIEATALGTYEVNLKTAELVYSDRYLEIFGYAPHEKPGHKELVKCIHEDDVHIREQAFAIAFETSKLFYEVRIILRDQSVRWLRAFGKVFFDDKGTPEKMLGTVMDITKEKAAEEKIRKANEVLEIALQSAKLGTYELNIKSGKANFSLLCKEIFGFEPDKDVTLEDVRSSTHPDDKEITRSYMLEALANKQNYDAEYRIITADKSIRWISISGKGVYDAEGNVKKLIGVIENITDRKHAEDELNISVQKFRLLADSMPQFVWTGDTAGNLNYFNQSVFDYTGLTPAQIYLEGWLQIVHPDDREENIEKWMQAIQTGNDFIFEHRFKKNTGEYRWQLSRAIAQRNKTGEIQMWVGTSTDIQDQKTSAQKLEELIKERTKELKNANIELESMNQELRSFTYISSHDLQEPLRKIQTFISRIQNSDSGTLSKEGANYFARIQQSANKMKTLINDLLTYSRTSATEKVFEKTNLNLLLHEIKTEFTEVLKEKNGSLEISNLPEINAIPFQLRQLFINLISNAIKFSRPSVPPVIKISSAILLGRDTDNANAHENELYHQIIVSDNGIGFDPSYKDKIFEVFQRLHPKTEYEGTGIGLSICTKIAQNHNGFISASGELNKGAAFTIYLPLLK</sequence>
<dbReference type="CDD" id="cd00130">
    <property type="entry name" value="PAS"/>
    <property type="match status" value="3"/>
</dbReference>
<dbReference type="GO" id="GO:0000155">
    <property type="term" value="F:phosphorelay sensor kinase activity"/>
    <property type="evidence" value="ECO:0007669"/>
    <property type="project" value="InterPro"/>
</dbReference>
<reference evidence="10 11" key="1">
    <citation type="journal article" date="2007" name="Appl. Environ. Microbiol.">
        <title>Genome sequence of the cellulolytic gliding bacterium Cytophaga hutchinsonii.</title>
        <authorList>
            <person name="Xie G."/>
            <person name="Bruce D.C."/>
            <person name="Challacombe J.F."/>
            <person name="Chertkov O."/>
            <person name="Detter J.C."/>
            <person name="Gilna P."/>
            <person name="Han C.S."/>
            <person name="Lucas S."/>
            <person name="Misra M."/>
            <person name="Myers G.L."/>
            <person name="Richardson P."/>
            <person name="Tapia R."/>
            <person name="Thayer N."/>
            <person name="Thompson L.S."/>
            <person name="Brettin T.S."/>
            <person name="Henrissat B."/>
            <person name="Wilson D.B."/>
            <person name="McBride M.J."/>
        </authorList>
    </citation>
    <scope>NUCLEOTIDE SEQUENCE [LARGE SCALE GENOMIC DNA]</scope>
    <source>
        <strain evidence="11">ATCC 33406 / DSM 1761 / CIP 103989 / NBRC 15051 / NCIMB 9469 / D465</strain>
    </source>
</reference>
<feature type="domain" description="PAS" evidence="8">
    <location>
        <begin position="297"/>
        <end position="368"/>
    </location>
</feature>
<evidence type="ECO:0000313" key="11">
    <source>
        <dbReference type="Proteomes" id="UP000001822"/>
    </source>
</evidence>
<accession>A0A6N4SS23</accession>
<evidence type="ECO:0000259" key="8">
    <source>
        <dbReference type="PROSITE" id="PS50112"/>
    </source>
</evidence>
<dbReference type="InterPro" id="IPR004358">
    <property type="entry name" value="Sig_transdc_His_kin-like_C"/>
</dbReference>
<feature type="domain" description="Histidine kinase" evidence="7">
    <location>
        <begin position="704"/>
        <end position="931"/>
    </location>
</feature>
<dbReference type="Gene3D" id="3.30.565.10">
    <property type="entry name" value="Histidine kinase-like ATPase, C-terminal domain"/>
    <property type="match status" value="1"/>
</dbReference>
<dbReference type="InterPro" id="IPR036890">
    <property type="entry name" value="HATPase_C_sf"/>
</dbReference>
<dbReference type="InterPro" id="IPR003594">
    <property type="entry name" value="HATPase_dom"/>
</dbReference>
<feature type="domain" description="PAS" evidence="8">
    <location>
        <begin position="550"/>
        <end position="620"/>
    </location>
</feature>
<evidence type="ECO:0000256" key="6">
    <source>
        <dbReference type="SAM" id="Coils"/>
    </source>
</evidence>
<dbReference type="PROSITE" id="PS50109">
    <property type="entry name" value="HIS_KIN"/>
    <property type="match status" value="1"/>
</dbReference>
<evidence type="ECO:0000256" key="1">
    <source>
        <dbReference type="ARBA" id="ARBA00000085"/>
    </source>
</evidence>
<name>A0A6N4SS23_CYTH3</name>
<dbReference type="PROSITE" id="PS50112">
    <property type="entry name" value="PAS"/>
    <property type="match status" value="2"/>
</dbReference>
<comment type="catalytic activity">
    <reaction evidence="1">
        <text>ATP + protein L-histidine = ADP + protein N-phospho-L-histidine.</text>
        <dbReference type="EC" id="2.7.13.3"/>
    </reaction>
</comment>
<dbReference type="InterPro" id="IPR013656">
    <property type="entry name" value="PAS_4"/>
</dbReference>
<dbReference type="Pfam" id="PF00512">
    <property type="entry name" value="HisKA"/>
    <property type="match status" value="1"/>
</dbReference>
<dbReference type="RefSeq" id="WP_011585284.1">
    <property type="nucleotide sequence ID" value="NC_008255.1"/>
</dbReference>
<dbReference type="PANTHER" id="PTHR43304:SF1">
    <property type="entry name" value="PAC DOMAIN-CONTAINING PROTEIN"/>
    <property type="match status" value="1"/>
</dbReference>
<dbReference type="Gene3D" id="1.10.287.130">
    <property type="match status" value="1"/>
</dbReference>
<keyword evidence="3" id="KW-0597">Phosphoprotein</keyword>
<dbReference type="InterPro" id="IPR000700">
    <property type="entry name" value="PAS-assoc_C"/>
</dbReference>
<dbReference type="InterPro" id="IPR052162">
    <property type="entry name" value="Sensor_kinase/Photoreceptor"/>
</dbReference>
<feature type="domain" description="PAC" evidence="9">
    <location>
        <begin position="370"/>
        <end position="422"/>
    </location>
</feature>
<proteinExistence type="predicted"/>
<dbReference type="AlphaFoldDB" id="A0A6N4SS23"/>
<dbReference type="SUPFAM" id="SSF47384">
    <property type="entry name" value="Homodimeric domain of signal transducing histidine kinase"/>
    <property type="match status" value="1"/>
</dbReference>
<dbReference type="KEGG" id="chu:CHU_1901"/>
<dbReference type="Gene3D" id="2.10.70.100">
    <property type="match status" value="2"/>
</dbReference>
<evidence type="ECO:0000256" key="3">
    <source>
        <dbReference type="ARBA" id="ARBA00022553"/>
    </source>
</evidence>